<reference evidence="1 2" key="1">
    <citation type="submission" date="2018-11" db="EMBL/GenBank/DDBJ databases">
        <authorList>
            <consortium name="Pathogen Informatics"/>
        </authorList>
    </citation>
    <scope>NUCLEOTIDE SEQUENCE [LARGE SCALE GENOMIC DNA]</scope>
    <source>
        <strain evidence="1 2">MHpl1</strain>
    </source>
</reference>
<dbReference type="OrthoDB" id="5873136at2759"/>
<name>A0A3P7WE45_HAEPC</name>
<dbReference type="AlphaFoldDB" id="A0A3P7WE45"/>
<dbReference type="EMBL" id="UZAF01005922">
    <property type="protein sequence ID" value="VDO15888.1"/>
    <property type="molecule type" value="Genomic_DNA"/>
</dbReference>
<proteinExistence type="predicted"/>
<dbReference type="Proteomes" id="UP000268014">
    <property type="component" value="Unassembled WGS sequence"/>
</dbReference>
<gene>
    <name evidence="1" type="ORF">HPLM_LOCUS2619</name>
</gene>
<evidence type="ECO:0008006" key="3">
    <source>
        <dbReference type="Google" id="ProtNLM"/>
    </source>
</evidence>
<sequence>MVNWAPELLRVQDILLKLPLHLAVEKGQVDNRKKILRKFLEVDVLSPVFITPLKDGVTPAFKFSYN</sequence>
<evidence type="ECO:0000313" key="1">
    <source>
        <dbReference type="EMBL" id="VDO15888.1"/>
    </source>
</evidence>
<accession>A0A3P7WE45</accession>
<feature type="non-terminal residue" evidence="1">
    <location>
        <position position="66"/>
    </location>
</feature>
<protein>
    <recommendedName>
        <fullName evidence="3">ANK_REP_REGION domain-containing protein</fullName>
    </recommendedName>
</protein>
<organism evidence="1 2">
    <name type="scientific">Haemonchus placei</name>
    <name type="common">Barber's pole worm</name>
    <dbReference type="NCBI Taxonomy" id="6290"/>
    <lineage>
        <taxon>Eukaryota</taxon>
        <taxon>Metazoa</taxon>
        <taxon>Ecdysozoa</taxon>
        <taxon>Nematoda</taxon>
        <taxon>Chromadorea</taxon>
        <taxon>Rhabditida</taxon>
        <taxon>Rhabditina</taxon>
        <taxon>Rhabditomorpha</taxon>
        <taxon>Strongyloidea</taxon>
        <taxon>Trichostrongylidae</taxon>
        <taxon>Haemonchus</taxon>
    </lineage>
</organism>
<keyword evidence="2" id="KW-1185">Reference proteome</keyword>
<evidence type="ECO:0000313" key="2">
    <source>
        <dbReference type="Proteomes" id="UP000268014"/>
    </source>
</evidence>